<keyword evidence="7" id="KW-1185">Reference proteome</keyword>
<organism evidence="6 7">
    <name type="scientific">Uliginosibacterium silvisoli</name>
    <dbReference type="NCBI Taxonomy" id="3114758"/>
    <lineage>
        <taxon>Bacteria</taxon>
        <taxon>Pseudomonadati</taxon>
        <taxon>Pseudomonadota</taxon>
        <taxon>Betaproteobacteria</taxon>
        <taxon>Rhodocyclales</taxon>
        <taxon>Zoogloeaceae</taxon>
        <taxon>Uliginosibacterium</taxon>
    </lineage>
</organism>
<dbReference type="SUPFAM" id="SSF111369">
    <property type="entry name" value="HlyD-like secretion proteins"/>
    <property type="match status" value="1"/>
</dbReference>
<feature type="domain" description="GAF" evidence="4">
    <location>
        <begin position="47"/>
        <end position="177"/>
    </location>
</feature>
<dbReference type="Proteomes" id="UP001331561">
    <property type="component" value="Unassembled WGS sequence"/>
</dbReference>
<name>A0ABU6K8K9_9RHOO</name>
<dbReference type="RefSeq" id="WP_327600305.1">
    <property type="nucleotide sequence ID" value="NZ_JAYXHS010000003.1"/>
</dbReference>
<dbReference type="PANTHER" id="PTHR32347">
    <property type="entry name" value="EFFLUX SYSTEM COMPONENT YKNX-RELATED"/>
    <property type="match status" value="1"/>
</dbReference>
<reference evidence="6 7" key="1">
    <citation type="submission" date="2024-01" db="EMBL/GenBank/DDBJ databases">
        <title>Uliginosibacterium soil sp. nov.</title>
        <authorList>
            <person name="Lv Y."/>
        </authorList>
    </citation>
    <scope>NUCLEOTIDE SEQUENCE [LARGE SCALE GENOMIC DNA]</scope>
    <source>
        <strain evidence="6 7">H3</strain>
    </source>
</reference>
<dbReference type="InterPro" id="IPR003018">
    <property type="entry name" value="GAF"/>
</dbReference>
<evidence type="ECO:0000313" key="7">
    <source>
        <dbReference type="Proteomes" id="UP001331561"/>
    </source>
</evidence>
<sequence length="479" mass="52309">MTVSTKITVTPKLTAVASEAPVARRGERLRAVDCVNTALAQESFNVAATAVASELARAFDCDHVVIGMTYGGACKLVAWSGVADLRQEFRLARMVAAAMDESVDQNATLRYPPEPDDPPRITLMHAELATAGVGESVLTIPLVAQRRIVGAMSFIRERKVPWPHDEIASLENLGSVIGPVLDLKLRSQDSAFARLRRDLTAFGHRLTKPGHYRTKLVTCGLLALLSAALLIPVDANVTAPAKLEGLIQRSVTAPVDSFIKEVFVRPGDTVGQGQLLLVLADQELRNEQRRLESALARFRSEHASAFAQQDRAKMVEAQARVDETGAQLALIEEQLARTQVTAPFDGLVIQGDLQQQIGAPVRRGDALMVLAPNDGFRIVLQIEDRDIKSIKPGMQGRLTLSAMPYEPLKVTIERVTPLARFVDGHNVFEVQAALQKGLPGLRPGLEGVAKISLERRPVALLFGGRLMEWVRFHLWTLFG</sequence>
<dbReference type="EMBL" id="JAYXHS010000003">
    <property type="protein sequence ID" value="MEC5387330.1"/>
    <property type="molecule type" value="Genomic_DNA"/>
</dbReference>
<comment type="subcellular location">
    <subcellularLocation>
        <location evidence="1">Cell envelope</location>
    </subcellularLocation>
</comment>
<gene>
    <name evidence="6" type="ORF">VVD49_16490</name>
</gene>
<evidence type="ECO:0000259" key="4">
    <source>
        <dbReference type="Pfam" id="PF01590"/>
    </source>
</evidence>
<dbReference type="InterPro" id="IPR029016">
    <property type="entry name" value="GAF-like_dom_sf"/>
</dbReference>
<evidence type="ECO:0000256" key="3">
    <source>
        <dbReference type="SAM" id="Coils"/>
    </source>
</evidence>
<evidence type="ECO:0000259" key="5">
    <source>
        <dbReference type="Pfam" id="PF25973"/>
    </source>
</evidence>
<comment type="caution">
    <text evidence="6">The sequence shown here is derived from an EMBL/GenBank/DDBJ whole genome shotgun (WGS) entry which is preliminary data.</text>
</comment>
<dbReference type="Gene3D" id="3.30.450.40">
    <property type="match status" value="1"/>
</dbReference>
<dbReference type="PANTHER" id="PTHR32347:SF23">
    <property type="entry name" value="BLL5650 PROTEIN"/>
    <property type="match status" value="1"/>
</dbReference>
<accession>A0ABU6K8K9</accession>
<keyword evidence="2 3" id="KW-0175">Coiled coil</keyword>
<dbReference type="SUPFAM" id="SSF55781">
    <property type="entry name" value="GAF domain-like"/>
    <property type="match status" value="1"/>
</dbReference>
<evidence type="ECO:0000256" key="2">
    <source>
        <dbReference type="ARBA" id="ARBA00023054"/>
    </source>
</evidence>
<evidence type="ECO:0000256" key="1">
    <source>
        <dbReference type="ARBA" id="ARBA00004196"/>
    </source>
</evidence>
<proteinExistence type="predicted"/>
<dbReference type="Pfam" id="PF01590">
    <property type="entry name" value="GAF"/>
    <property type="match status" value="1"/>
</dbReference>
<dbReference type="Pfam" id="PF25973">
    <property type="entry name" value="BSH_CzcB"/>
    <property type="match status" value="1"/>
</dbReference>
<protein>
    <submittedName>
        <fullName evidence="6">HlyD family efflux transporter periplasmic adaptor subunit</fullName>
    </submittedName>
</protein>
<dbReference type="InterPro" id="IPR050465">
    <property type="entry name" value="UPF0194_transport"/>
</dbReference>
<evidence type="ECO:0000313" key="6">
    <source>
        <dbReference type="EMBL" id="MEC5387330.1"/>
    </source>
</evidence>
<feature type="domain" description="CzcB-like barrel-sandwich hybrid" evidence="5">
    <location>
        <begin position="250"/>
        <end position="352"/>
    </location>
</feature>
<dbReference type="Gene3D" id="2.40.30.170">
    <property type="match status" value="1"/>
</dbReference>
<dbReference type="InterPro" id="IPR058647">
    <property type="entry name" value="BSH_CzcB-like"/>
</dbReference>
<feature type="coiled-coil region" evidence="3">
    <location>
        <begin position="277"/>
        <end position="334"/>
    </location>
</feature>
<dbReference type="Gene3D" id="2.40.50.100">
    <property type="match status" value="1"/>
</dbReference>